<keyword evidence="3" id="KW-1185">Reference proteome</keyword>
<dbReference type="EMBL" id="JBJLSN010000011">
    <property type="protein sequence ID" value="MFL7901584.1"/>
    <property type="molecule type" value="Genomic_DNA"/>
</dbReference>
<sequence>MTYRYSPSTRGFYPDDGNYPNLPDDLVYVSDEDYAALQAGQSDGKQIVPGDGGHPTFAIPTLDEARAGRKAAATARRQTERDRGVVVNGNRWHSDKGSADDIATAVSMARLYEAGQGEGTFKTIWKTADGFVTVTLSDLLAAGLAVGSFVQACFANEAALYAAIDAAETIEDVNAVSLDDGWPDDGGPKDAATIQAIQQANARLERRAKELEAQGDFTGAQLLRLSIKEI</sequence>
<feature type="domain" description="DUF4376" evidence="1">
    <location>
        <begin position="64"/>
        <end position="175"/>
    </location>
</feature>
<protein>
    <submittedName>
        <fullName evidence="2">DUF4376 domain-containing protein</fullName>
    </submittedName>
</protein>
<organism evidence="2 3">
    <name type="scientific">Azospirillum argentinense</name>
    <dbReference type="NCBI Taxonomy" id="2970906"/>
    <lineage>
        <taxon>Bacteria</taxon>
        <taxon>Pseudomonadati</taxon>
        <taxon>Pseudomonadota</taxon>
        <taxon>Alphaproteobacteria</taxon>
        <taxon>Rhodospirillales</taxon>
        <taxon>Azospirillaceae</taxon>
        <taxon>Azospirillum</taxon>
    </lineage>
</organism>
<proteinExistence type="predicted"/>
<dbReference type="RefSeq" id="WP_407824047.1">
    <property type="nucleotide sequence ID" value="NZ_JBJLSN010000011.1"/>
</dbReference>
<dbReference type="Proteomes" id="UP001628281">
    <property type="component" value="Unassembled WGS sequence"/>
</dbReference>
<reference evidence="2 3" key="1">
    <citation type="submission" date="2024-11" db="EMBL/GenBank/DDBJ databases">
        <title>Draft genome sequences of two bacteria associated to sugarcane roots in Colombia.</title>
        <authorList>
            <person name="Pardo-Diaz S."/>
            <person name="Masmela-Mendoza J."/>
            <person name="Delgadillo-Duran P."/>
            <person name="Bautista E.J."/>
            <person name="Rojas-Tapias D.F."/>
        </authorList>
    </citation>
    <scope>NUCLEOTIDE SEQUENCE [LARGE SCALE GENOMIC DNA]</scope>
    <source>
        <strain evidence="2 3">Ap18</strain>
    </source>
</reference>
<comment type="caution">
    <text evidence="2">The sequence shown here is derived from an EMBL/GenBank/DDBJ whole genome shotgun (WGS) entry which is preliminary data.</text>
</comment>
<evidence type="ECO:0000259" key="1">
    <source>
        <dbReference type="Pfam" id="PF14301"/>
    </source>
</evidence>
<dbReference type="InterPro" id="IPR025484">
    <property type="entry name" value="DUF4376"/>
</dbReference>
<gene>
    <name evidence="2" type="ORF">ACJ41P_10655</name>
</gene>
<dbReference type="Pfam" id="PF14301">
    <property type="entry name" value="DUF4376"/>
    <property type="match status" value="1"/>
</dbReference>
<evidence type="ECO:0000313" key="2">
    <source>
        <dbReference type="EMBL" id="MFL7901584.1"/>
    </source>
</evidence>
<evidence type="ECO:0000313" key="3">
    <source>
        <dbReference type="Proteomes" id="UP001628281"/>
    </source>
</evidence>
<name>A0ABW8V504_9PROT</name>
<accession>A0ABW8V504</accession>